<evidence type="ECO:0000313" key="5">
    <source>
        <dbReference type="Proteomes" id="UP000275846"/>
    </source>
</evidence>
<dbReference type="PROSITE" id="PS50026">
    <property type="entry name" value="EGF_3"/>
    <property type="match status" value="1"/>
</dbReference>
<evidence type="ECO:0000259" key="3">
    <source>
        <dbReference type="PROSITE" id="PS50026"/>
    </source>
</evidence>
<keyword evidence="2" id="KW-1133">Transmembrane helix</keyword>
<dbReference type="EMBL" id="UYSU01032786">
    <property type="protein sequence ID" value="VDL90598.1"/>
    <property type="molecule type" value="Genomic_DNA"/>
</dbReference>
<dbReference type="PROSITE" id="PS00022">
    <property type="entry name" value="EGF_1"/>
    <property type="match status" value="1"/>
</dbReference>
<dbReference type="PROSITE" id="PS01186">
    <property type="entry name" value="EGF_2"/>
    <property type="match status" value="1"/>
</dbReference>
<gene>
    <name evidence="4" type="ORF">SSLN_LOCUS4213</name>
</gene>
<dbReference type="InterPro" id="IPR000742">
    <property type="entry name" value="EGF"/>
</dbReference>
<dbReference type="Gene3D" id="2.10.25.10">
    <property type="entry name" value="Laminin"/>
    <property type="match status" value="1"/>
</dbReference>
<accession>A0A183SJ15</accession>
<keyword evidence="1" id="KW-1015">Disulfide bond</keyword>
<dbReference type="OrthoDB" id="6233064at2759"/>
<dbReference type="Proteomes" id="UP000275846">
    <property type="component" value="Unassembled WGS sequence"/>
</dbReference>
<keyword evidence="5" id="KW-1185">Reference proteome</keyword>
<protein>
    <submittedName>
        <fullName evidence="6">EGF-like domain-containing protein</fullName>
    </submittedName>
</protein>
<reference evidence="4 5" key="2">
    <citation type="submission" date="2018-11" db="EMBL/GenBank/DDBJ databases">
        <authorList>
            <consortium name="Pathogen Informatics"/>
        </authorList>
    </citation>
    <scope>NUCLEOTIDE SEQUENCE [LARGE SCALE GENOMIC DNA]</scope>
    <source>
        <strain evidence="4 5">NST_G2</strain>
    </source>
</reference>
<reference evidence="6" key="1">
    <citation type="submission" date="2016-06" db="UniProtKB">
        <authorList>
            <consortium name="WormBaseParasite"/>
        </authorList>
    </citation>
    <scope>IDENTIFICATION</scope>
</reference>
<feature type="domain" description="EGF-like" evidence="3">
    <location>
        <begin position="426"/>
        <end position="467"/>
    </location>
</feature>
<proteinExistence type="predicted"/>
<name>A0A183SJ15_SCHSO</name>
<sequence length="507" mass="56422">MLHGNSTDLEFIYETANAYQPLVLDPVVHNKVDVEGAHNWLHLTEIRTLCVNRLSQKSCRMKVVYPCLVCFIIPVLILLILCLVLIKASVVTHPDTIEMSANKILMHTAQESIHNASLNPKSQLPAVQSSLEYEPPPLQLSPQPRDSVDEVSATSKLPMIRTQPPLAPLLPSTHSAEKISLEEPQQKLESLCRSDAETAVKRDSTKVFVKAPKPIEEIEVAVNEITESFISTLKHDEGWLGWLLKRIRKEQKLRAGKQCYTDLCLYRIPCYLSQKFQSKLDFANTGFNDIRSSNTRIRKRRSIEMSEEVSKLEPVKARPLYASVSSAISAVLAGDFSQKSASEPGENKFEESVAAAVQDPSNNVAEKHNESMTLEDVTTLTPSVEKKDLSSVWEHNNADDYFNEQTGTVLAGDLDPSYSDNAFGSPLVNCTGVYAEYCYNSISCMFVKVLEAAVCYCKPGYTGVRCDLYNLPQTLDTLSQFQEGTVDIDYLNPSDSAKLYSVLEATA</sequence>
<evidence type="ECO:0000313" key="4">
    <source>
        <dbReference type="EMBL" id="VDL90598.1"/>
    </source>
</evidence>
<comment type="caution">
    <text evidence="1">Lacks conserved residue(s) required for the propagation of feature annotation.</text>
</comment>
<organism evidence="6">
    <name type="scientific">Schistocephalus solidus</name>
    <name type="common">Tapeworm</name>
    <dbReference type="NCBI Taxonomy" id="70667"/>
    <lineage>
        <taxon>Eukaryota</taxon>
        <taxon>Metazoa</taxon>
        <taxon>Spiralia</taxon>
        <taxon>Lophotrochozoa</taxon>
        <taxon>Platyhelminthes</taxon>
        <taxon>Cestoda</taxon>
        <taxon>Eucestoda</taxon>
        <taxon>Diphyllobothriidea</taxon>
        <taxon>Diphyllobothriidae</taxon>
        <taxon>Schistocephalus</taxon>
    </lineage>
</organism>
<keyword evidence="2" id="KW-0812">Transmembrane</keyword>
<dbReference type="WBParaSite" id="SSLN_0000435701-mRNA-1">
    <property type="protein sequence ID" value="SSLN_0000435701-mRNA-1"/>
    <property type="gene ID" value="SSLN_0000435701"/>
</dbReference>
<dbReference type="SUPFAM" id="SSF57196">
    <property type="entry name" value="EGF/Laminin"/>
    <property type="match status" value="1"/>
</dbReference>
<keyword evidence="1" id="KW-0245">EGF-like domain</keyword>
<evidence type="ECO:0000313" key="6">
    <source>
        <dbReference type="WBParaSite" id="SSLN_0000435701-mRNA-1"/>
    </source>
</evidence>
<feature type="disulfide bond" evidence="1">
    <location>
        <begin position="457"/>
        <end position="466"/>
    </location>
</feature>
<evidence type="ECO:0000256" key="2">
    <source>
        <dbReference type="SAM" id="Phobius"/>
    </source>
</evidence>
<feature type="transmembrane region" description="Helical" evidence="2">
    <location>
        <begin position="63"/>
        <end position="86"/>
    </location>
</feature>
<feature type="disulfide bond" evidence="1">
    <location>
        <begin position="438"/>
        <end position="455"/>
    </location>
</feature>
<keyword evidence="2" id="KW-0472">Membrane</keyword>
<evidence type="ECO:0000256" key="1">
    <source>
        <dbReference type="PROSITE-ProRule" id="PRU00076"/>
    </source>
</evidence>
<dbReference type="AlphaFoldDB" id="A0A183SJ15"/>